<keyword evidence="6" id="KW-1185">Reference proteome</keyword>
<comment type="caution">
    <text evidence="5">The sequence shown here is derived from an EMBL/GenBank/DDBJ whole genome shotgun (WGS) entry which is preliminary data.</text>
</comment>
<dbReference type="InterPro" id="IPR036866">
    <property type="entry name" value="RibonucZ/Hydroxyglut_hydro"/>
</dbReference>
<evidence type="ECO:0000259" key="4">
    <source>
        <dbReference type="Pfam" id="PF00753"/>
    </source>
</evidence>
<dbReference type="EMBL" id="JAHZIK010002762">
    <property type="protein sequence ID" value="MBW7461197.1"/>
    <property type="molecule type" value="Genomic_DNA"/>
</dbReference>
<protein>
    <submittedName>
        <fullName evidence="5">MBL fold metallo-hydrolase</fullName>
    </submittedName>
</protein>
<organism evidence="5 6">
    <name type="scientific">Paenibacillus sepulcri</name>
    <dbReference type="NCBI Taxonomy" id="359917"/>
    <lineage>
        <taxon>Bacteria</taxon>
        <taxon>Bacillati</taxon>
        <taxon>Bacillota</taxon>
        <taxon>Bacilli</taxon>
        <taxon>Bacillales</taxon>
        <taxon>Paenibacillaceae</taxon>
        <taxon>Paenibacillus</taxon>
    </lineage>
</organism>
<comment type="catalytic activity">
    <reaction evidence="1">
        <text>3',5'-cyclic CMP + H2O = CMP + H(+)</text>
        <dbReference type="Rhea" id="RHEA:72675"/>
        <dbReference type="ChEBI" id="CHEBI:15377"/>
        <dbReference type="ChEBI" id="CHEBI:15378"/>
        <dbReference type="ChEBI" id="CHEBI:58003"/>
        <dbReference type="ChEBI" id="CHEBI:60377"/>
    </reaction>
    <physiologicalReaction direction="left-to-right" evidence="1">
        <dbReference type="Rhea" id="RHEA:72676"/>
    </physiologicalReaction>
</comment>
<evidence type="ECO:0000313" key="5">
    <source>
        <dbReference type="EMBL" id="MBW7461197.1"/>
    </source>
</evidence>
<dbReference type="PANTHER" id="PTHR42951">
    <property type="entry name" value="METALLO-BETA-LACTAMASE DOMAIN-CONTAINING"/>
    <property type="match status" value="1"/>
</dbReference>
<feature type="non-terminal residue" evidence="5">
    <location>
        <position position="1"/>
    </location>
</feature>
<comment type="function">
    <text evidence="2">Counteracts the endogenous Pycsar antiviral defense system. Phosphodiesterase that enables metal-dependent hydrolysis of host cyclic nucleotide Pycsar defense signals such as cCMP and cUMP.</text>
</comment>
<feature type="domain" description="Metallo-beta-lactamase" evidence="4">
    <location>
        <begin position="14"/>
        <end position="93"/>
    </location>
</feature>
<dbReference type="PANTHER" id="PTHR42951:SF15">
    <property type="entry name" value="METALLO-BETA-LACTAMASE SUPERFAMILY PROTEIN"/>
    <property type="match status" value="1"/>
</dbReference>
<sequence>DNPPTSKISRIVSDGELLPYAGGVTVIFTPGHTPGHICLYHHASQTLIAADELNIADGRLSGPSPGATPDMETALRSLAKLASFEIRTIISYHGGVLSDNAGGQLTDLIASHV</sequence>
<evidence type="ECO:0000313" key="6">
    <source>
        <dbReference type="Proteomes" id="UP001519887"/>
    </source>
</evidence>
<dbReference type="SUPFAM" id="SSF56281">
    <property type="entry name" value="Metallo-hydrolase/oxidoreductase"/>
    <property type="match status" value="1"/>
</dbReference>
<name>A0ABS7CJU0_9BACL</name>
<comment type="catalytic activity">
    <reaction evidence="3">
        <text>3',5'-cyclic UMP + H2O = UMP + H(+)</text>
        <dbReference type="Rhea" id="RHEA:70575"/>
        <dbReference type="ChEBI" id="CHEBI:15377"/>
        <dbReference type="ChEBI" id="CHEBI:15378"/>
        <dbReference type="ChEBI" id="CHEBI:57865"/>
        <dbReference type="ChEBI" id="CHEBI:184387"/>
    </reaction>
    <physiologicalReaction direction="left-to-right" evidence="3">
        <dbReference type="Rhea" id="RHEA:70576"/>
    </physiologicalReaction>
</comment>
<dbReference type="InterPro" id="IPR001279">
    <property type="entry name" value="Metallo-B-lactamas"/>
</dbReference>
<accession>A0ABS7CJU0</accession>
<reference evidence="5 6" key="1">
    <citation type="submission" date="2021-07" db="EMBL/GenBank/DDBJ databases">
        <title>Paenibacillus radiodurans sp. nov., isolated from the southeastern edge of Tengger Desert.</title>
        <authorList>
            <person name="Zhang G."/>
        </authorList>
    </citation>
    <scope>NUCLEOTIDE SEQUENCE [LARGE SCALE GENOMIC DNA]</scope>
    <source>
        <strain evidence="5 6">CCM 7311</strain>
    </source>
</reference>
<dbReference type="InterPro" id="IPR050855">
    <property type="entry name" value="NDM-1-like"/>
</dbReference>
<evidence type="ECO:0000256" key="1">
    <source>
        <dbReference type="ARBA" id="ARBA00034221"/>
    </source>
</evidence>
<dbReference type="Proteomes" id="UP001519887">
    <property type="component" value="Unassembled WGS sequence"/>
</dbReference>
<gene>
    <name evidence="5" type="ORF">K0U00_44795</name>
</gene>
<dbReference type="Gene3D" id="3.60.15.10">
    <property type="entry name" value="Ribonuclease Z/Hydroxyacylglutathione hydrolase-like"/>
    <property type="match status" value="1"/>
</dbReference>
<evidence type="ECO:0000256" key="3">
    <source>
        <dbReference type="ARBA" id="ARBA00048505"/>
    </source>
</evidence>
<proteinExistence type="predicted"/>
<dbReference type="Pfam" id="PF00753">
    <property type="entry name" value="Lactamase_B"/>
    <property type="match status" value="1"/>
</dbReference>
<evidence type="ECO:0000256" key="2">
    <source>
        <dbReference type="ARBA" id="ARBA00034301"/>
    </source>
</evidence>